<feature type="region of interest" description="Disordered" evidence="5">
    <location>
        <begin position="239"/>
        <end position="292"/>
    </location>
</feature>
<keyword evidence="9" id="KW-1185">Reference proteome</keyword>
<feature type="compositionally biased region" description="Basic and acidic residues" evidence="5">
    <location>
        <begin position="491"/>
        <end position="509"/>
    </location>
</feature>
<feature type="compositionally biased region" description="Basic and acidic residues" evidence="5">
    <location>
        <begin position="611"/>
        <end position="627"/>
    </location>
</feature>
<feature type="compositionally biased region" description="Basic and acidic residues" evidence="5">
    <location>
        <begin position="474"/>
        <end position="483"/>
    </location>
</feature>
<dbReference type="Pfam" id="PF07807">
    <property type="entry name" value="RED_C"/>
    <property type="match status" value="1"/>
</dbReference>
<dbReference type="Proteomes" id="UP000276991">
    <property type="component" value="Unassembled WGS sequence"/>
</dbReference>
<evidence type="ECO:0000259" key="6">
    <source>
        <dbReference type="Pfam" id="PF07807"/>
    </source>
</evidence>
<feature type="region of interest" description="Disordered" evidence="5">
    <location>
        <begin position="653"/>
        <end position="673"/>
    </location>
</feature>
<feature type="region of interest" description="Disordered" evidence="5">
    <location>
        <begin position="468"/>
        <end position="563"/>
    </location>
</feature>
<feature type="domain" description="RED-like N-terminal" evidence="7">
    <location>
        <begin position="293"/>
        <end position="378"/>
    </location>
</feature>
<dbReference type="InterPro" id="IPR012492">
    <property type="entry name" value="RED_C"/>
</dbReference>
<feature type="compositionally biased region" description="Basic and acidic residues" evidence="5">
    <location>
        <begin position="521"/>
        <end position="563"/>
    </location>
</feature>
<evidence type="ECO:0000256" key="1">
    <source>
        <dbReference type="ARBA" id="ARBA00004123"/>
    </source>
</evidence>
<keyword evidence="3" id="KW-0677">Repeat</keyword>
<feature type="domain" description="Protein RED C-terminal" evidence="6">
    <location>
        <begin position="591"/>
        <end position="692"/>
    </location>
</feature>
<comment type="similarity">
    <text evidence="2">Belongs to the RED family.</text>
</comment>
<dbReference type="Pfam" id="PF07808">
    <property type="entry name" value="RED_N"/>
    <property type="match status" value="1"/>
</dbReference>
<keyword evidence="4" id="KW-0539">Nucleus</keyword>
<name>A0A498S674_ACAVI</name>
<dbReference type="EMBL" id="UPTC01000495">
    <property type="protein sequence ID" value="VBB28897.1"/>
    <property type="molecule type" value="Genomic_DNA"/>
</dbReference>
<evidence type="ECO:0000256" key="4">
    <source>
        <dbReference type="ARBA" id="ARBA00023242"/>
    </source>
</evidence>
<protein>
    <recommendedName>
        <fullName evidence="10">RED-like N-terminal domain-containing protein</fullName>
    </recommendedName>
</protein>
<dbReference type="InterPro" id="IPR012916">
    <property type="entry name" value="RED_N"/>
</dbReference>
<accession>A0A498S674</accession>
<organism evidence="8 9">
    <name type="scientific">Acanthocheilonema viteae</name>
    <name type="common">Filarial nematode worm</name>
    <name type="synonym">Dipetalonema viteae</name>
    <dbReference type="NCBI Taxonomy" id="6277"/>
    <lineage>
        <taxon>Eukaryota</taxon>
        <taxon>Metazoa</taxon>
        <taxon>Ecdysozoa</taxon>
        <taxon>Nematoda</taxon>
        <taxon>Chromadorea</taxon>
        <taxon>Rhabditida</taxon>
        <taxon>Spirurina</taxon>
        <taxon>Spiruromorpha</taxon>
        <taxon>Filarioidea</taxon>
        <taxon>Onchocercidae</taxon>
        <taxon>Acanthocheilonema</taxon>
    </lineage>
</organism>
<evidence type="ECO:0000259" key="7">
    <source>
        <dbReference type="Pfam" id="PF07808"/>
    </source>
</evidence>
<feature type="compositionally biased region" description="Polar residues" evidence="5">
    <location>
        <begin position="239"/>
        <end position="254"/>
    </location>
</feature>
<evidence type="ECO:0000313" key="9">
    <source>
        <dbReference type="Proteomes" id="UP000276991"/>
    </source>
</evidence>
<proteinExistence type="inferred from homology"/>
<sequence length="695" mass="80788">MVSHENLNLIHDEEYRHFCRKSSFQRGDLYESVQINKAERNEFILIQAAKVKTNCNFQLTAVSNSNEQIVVHNIFPTDHLNQNVILLVACSKLLRQANYFRVWYHGGGILRKKPLDESEGLKYVQIEPEPKCAIGKKKETKQSAAFVHLTMLRVRLPVTNNTEQIWKNIGEATDMQQPKFRSYGNDHHHGTVLIMEADLKELLGTSSSIGNHSFRRNVPTGTLRNEDFRQLLTKKLVQTSGSANGGPQTQPTHSFSHRQAADSKRGHSSGVKTKKQKERSSMDGEDDIFGPSNLNEILKNYRDRAEERRKGIGKDDNIDDLHANNAYRAVPSDVRATADAAQRRKQAIQESKYLGGDMEHTHLVKGLDYSLLHKKDSQKGEPQSDNRMVRNIHRTVFQNELPACNELFRKGRMAYVVDLEEEDNDLPTTLLRSVHDCPATESTHDINTSNMLIQKLTQVLSYLRTDTQKKRKKVEGTNDEHAKIASQPIFDDQRDFTTPRNDRDRERRDRDRKRLKPSSYFDDREADRDRDRNRDRERNREYERARDRDRDRERRARDDERRGERREIVKLVENDAPPEKKKKVPMETEGYAECYPGGMYEAAGESDDEADYSKMDMGNRRGPVKRWDFDDHEDYEKYMESKEAMPKAAYQFGVKTNDGRKTRKSAPDREKHKLDREFSEITKILEKRKIDSHRS</sequence>
<evidence type="ECO:0008006" key="10">
    <source>
        <dbReference type="Google" id="ProtNLM"/>
    </source>
</evidence>
<dbReference type="GO" id="GO:0005634">
    <property type="term" value="C:nucleus"/>
    <property type="evidence" value="ECO:0007669"/>
    <property type="project" value="UniProtKB-SubCell"/>
</dbReference>
<dbReference type="InterPro" id="IPR039896">
    <property type="entry name" value="Red-like"/>
</dbReference>
<feature type="compositionally biased region" description="Basic and acidic residues" evidence="5">
    <location>
        <begin position="657"/>
        <end position="673"/>
    </location>
</feature>
<comment type="subcellular location">
    <subcellularLocation>
        <location evidence="1">Nucleus</location>
    </subcellularLocation>
</comment>
<feature type="region of interest" description="Disordered" evidence="5">
    <location>
        <begin position="605"/>
        <end position="627"/>
    </location>
</feature>
<dbReference type="AlphaFoldDB" id="A0A498S674"/>
<dbReference type="OrthoDB" id="3366823at2759"/>
<evidence type="ECO:0000256" key="3">
    <source>
        <dbReference type="ARBA" id="ARBA00022737"/>
    </source>
</evidence>
<dbReference type="PANTHER" id="PTHR12765">
    <property type="entry name" value="RED PROTEIN IK FACTOR CYTOKINE IK"/>
    <property type="match status" value="1"/>
</dbReference>
<reference evidence="8 9" key="1">
    <citation type="submission" date="2018-08" db="EMBL/GenBank/DDBJ databases">
        <authorList>
            <person name="Laetsch R D."/>
            <person name="Stevens L."/>
            <person name="Kumar S."/>
            <person name="Blaxter L. M."/>
        </authorList>
    </citation>
    <scope>NUCLEOTIDE SEQUENCE [LARGE SCALE GENOMIC DNA]</scope>
</reference>
<evidence type="ECO:0000313" key="8">
    <source>
        <dbReference type="EMBL" id="VBB28897.1"/>
    </source>
</evidence>
<dbReference type="STRING" id="6277.A0A498S674"/>
<evidence type="ECO:0000256" key="5">
    <source>
        <dbReference type="SAM" id="MobiDB-lite"/>
    </source>
</evidence>
<evidence type="ECO:0000256" key="2">
    <source>
        <dbReference type="ARBA" id="ARBA00006660"/>
    </source>
</evidence>
<gene>
    <name evidence="8" type="ORF">NAV_LOCUS3720</name>
</gene>